<dbReference type="EMBL" id="AZFM01000017">
    <property type="protein sequence ID" value="KRL89871.1"/>
    <property type="molecule type" value="Genomic_DNA"/>
</dbReference>
<reference evidence="1 2" key="1">
    <citation type="journal article" date="2015" name="Genome Announc.">
        <title>Expanding the biotechnology potential of lactobacilli through comparative genomics of 213 strains and associated genera.</title>
        <authorList>
            <person name="Sun Z."/>
            <person name="Harris H.M."/>
            <person name="McCann A."/>
            <person name="Guo C."/>
            <person name="Argimon S."/>
            <person name="Zhang W."/>
            <person name="Yang X."/>
            <person name="Jeffery I.B."/>
            <person name="Cooney J.C."/>
            <person name="Kagawa T.F."/>
            <person name="Liu W."/>
            <person name="Song Y."/>
            <person name="Salvetti E."/>
            <person name="Wrobel A."/>
            <person name="Rasinkangas P."/>
            <person name="Parkhill J."/>
            <person name="Rea M.C."/>
            <person name="O'Sullivan O."/>
            <person name="Ritari J."/>
            <person name="Douillard F.P."/>
            <person name="Paul Ross R."/>
            <person name="Yang R."/>
            <person name="Briner A.E."/>
            <person name="Felis G.E."/>
            <person name="de Vos W.M."/>
            <person name="Barrangou R."/>
            <person name="Klaenhammer T.R."/>
            <person name="Caufield P.W."/>
            <person name="Cui Y."/>
            <person name="Zhang H."/>
            <person name="O'Toole P.W."/>
        </authorList>
    </citation>
    <scope>NUCLEOTIDE SEQUENCE [LARGE SCALE GENOMIC DNA]</scope>
    <source>
        <strain evidence="1 2">DSM 16043</strain>
    </source>
</reference>
<sequence>MDKIREDVHSFLKSDMYSEVMAIKRTGENTVKIFYKENVVTQAVSGRFAGEKRTVNRR</sequence>
<evidence type="ECO:0000313" key="2">
    <source>
        <dbReference type="Proteomes" id="UP000051036"/>
    </source>
</evidence>
<evidence type="ECO:0000313" key="1">
    <source>
        <dbReference type="EMBL" id="KRL89871.1"/>
    </source>
</evidence>
<accession>A0A0R1U962</accession>
<gene>
    <name evidence="1" type="ORF">FC46_GL000519</name>
</gene>
<dbReference type="Proteomes" id="UP000051036">
    <property type="component" value="Unassembled WGS sequence"/>
</dbReference>
<protein>
    <submittedName>
        <fullName evidence="1">Uncharacterized protein</fullName>
    </submittedName>
</protein>
<name>A0A0R1U962_9LACO</name>
<proteinExistence type="predicted"/>
<organism evidence="1 2">
    <name type="scientific">Lactobacillus kalixensis DSM 16043</name>
    <dbReference type="NCBI Taxonomy" id="1423763"/>
    <lineage>
        <taxon>Bacteria</taxon>
        <taxon>Bacillati</taxon>
        <taxon>Bacillota</taxon>
        <taxon>Bacilli</taxon>
        <taxon>Lactobacillales</taxon>
        <taxon>Lactobacillaceae</taxon>
        <taxon>Lactobacillus</taxon>
    </lineage>
</organism>
<dbReference type="AlphaFoldDB" id="A0A0R1U962"/>
<dbReference type="PATRIC" id="fig|1423763.3.peg.523"/>
<dbReference type="STRING" id="1423763.FC46_GL000519"/>
<keyword evidence="2" id="KW-1185">Reference proteome</keyword>
<comment type="caution">
    <text evidence="1">The sequence shown here is derived from an EMBL/GenBank/DDBJ whole genome shotgun (WGS) entry which is preliminary data.</text>
</comment>